<evidence type="ECO:0000256" key="2">
    <source>
        <dbReference type="SAM" id="MobiDB-lite"/>
    </source>
</evidence>
<dbReference type="RefSeq" id="WP_354010500.1">
    <property type="nucleotide sequence ID" value="NZ_JBEWTA010000001.1"/>
</dbReference>
<accession>A0ABV2SEF0</accession>
<dbReference type="Proteomes" id="UP001549366">
    <property type="component" value="Unassembled WGS sequence"/>
</dbReference>
<feature type="compositionally biased region" description="Basic and acidic residues" evidence="2">
    <location>
        <begin position="154"/>
        <end position="165"/>
    </location>
</feature>
<feature type="compositionally biased region" description="Basic and acidic residues" evidence="2">
    <location>
        <begin position="178"/>
        <end position="190"/>
    </location>
</feature>
<proteinExistence type="predicted"/>
<evidence type="ECO:0000313" key="4">
    <source>
        <dbReference type="Proteomes" id="UP001549366"/>
    </source>
</evidence>
<feature type="compositionally biased region" description="Polar residues" evidence="2">
    <location>
        <begin position="123"/>
        <end position="137"/>
    </location>
</feature>
<dbReference type="InterPro" id="IPR035901">
    <property type="entry name" value="GIY-YIG_endonuc_sf"/>
</dbReference>
<comment type="caution">
    <text evidence="3">The sequence shown here is derived from an EMBL/GenBank/DDBJ whole genome shotgun (WGS) entry which is preliminary data.</text>
</comment>
<feature type="region of interest" description="Disordered" evidence="2">
    <location>
        <begin position="178"/>
        <end position="203"/>
    </location>
</feature>
<keyword evidence="4" id="KW-1185">Reference proteome</keyword>
<feature type="coiled-coil region" evidence="1">
    <location>
        <begin position="293"/>
        <end position="321"/>
    </location>
</feature>
<gene>
    <name evidence="3" type="ORF">V5J35_001334</name>
</gene>
<evidence type="ECO:0000256" key="1">
    <source>
        <dbReference type="SAM" id="Coils"/>
    </source>
</evidence>
<dbReference type="EMBL" id="JBEWTB010000002">
    <property type="protein sequence ID" value="MET4756142.1"/>
    <property type="molecule type" value="Genomic_DNA"/>
</dbReference>
<feature type="region of interest" description="Disordered" evidence="2">
    <location>
        <begin position="116"/>
        <end position="165"/>
    </location>
</feature>
<reference evidence="3 4" key="1">
    <citation type="submission" date="2024-06" db="EMBL/GenBank/DDBJ databases">
        <title>Genomic Encyclopedia of Type Strains, Phase V (KMG-V): Genome sequencing to study the core and pangenomes of soil and plant-associated prokaryotes.</title>
        <authorList>
            <person name="Whitman W."/>
        </authorList>
    </citation>
    <scope>NUCLEOTIDE SEQUENCE [LARGE SCALE GENOMIC DNA]</scope>
    <source>
        <strain evidence="3 4">NE40</strain>
    </source>
</reference>
<evidence type="ECO:0000313" key="3">
    <source>
        <dbReference type="EMBL" id="MET4756142.1"/>
    </source>
</evidence>
<protein>
    <recommendedName>
        <fullName evidence="5">GIY-YIG domain-containing protein</fullName>
    </recommendedName>
</protein>
<evidence type="ECO:0008006" key="5">
    <source>
        <dbReference type="Google" id="ProtNLM"/>
    </source>
</evidence>
<feature type="compositionally biased region" description="Low complexity" evidence="2">
    <location>
        <begin position="138"/>
        <end position="153"/>
    </location>
</feature>
<keyword evidence="1" id="KW-0175">Coiled coil</keyword>
<dbReference type="Gene3D" id="3.40.1440.10">
    <property type="entry name" value="GIY-YIG endonuclease"/>
    <property type="match status" value="1"/>
</dbReference>
<organism evidence="3 4">
    <name type="scientific">Endozoicomonas lisbonensis</name>
    <dbReference type="NCBI Taxonomy" id="3120522"/>
    <lineage>
        <taxon>Bacteria</taxon>
        <taxon>Pseudomonadati</taxon>
        <taxon>Pseudomonadota</taxon>
        <taxon>Gammaproteobacteria</taxon>
        <taxon>Oceanospirillales</taxon>
        <taxon>Endozoicomonadaceae</taxon>
        <taxon>Endozoicomonas</taxon>
    </lineage>
</organism>
<name>A0ABV2SEF0_9GAMM</name>
<sequence>MIIFTVTSNITGQVYVGSTRNELESQWERMVAAAQQDLDYPLYREIRINGEDAFTVDEWDRAEDRQELLELEQEAIDHFGAKSLRGYKTSTVKILPKKKTRQRKSSIEKELAAIFSGEESDSETPPSLTIKSSDSKNTATASPSKAAPATSKPAEPKPVSKQEITKESIKAALAKIAEEEKAKEAAEAAKKAAAVQTTAGSQANATVQMKSISLSDDISAQLAAITAAADAVLSGDSQAAESLQQMPEAEPESAAIEEEVVAAPQPVVEEIRSEPEQIAKPVCPKELRIIEAIERHRTQRAQKSQEAIEQERNSLAGLLAELDARAKNMETGVLAAVA</sequence>
<dbReference type="CDD" id="cd10443">
    <property type="entry name" value="GIY-YIG_HE_Tlr8p_PBC-V_like"/>
    <property type="match status" value="1"/>
</dbReference>